<evidence type="ECO:0000313" key="2">
    <source>
        <dbReference type="EMBL" id="KAB5588120.1"/>
    </source>
</evidence>
<dbReference type="Proteomes" id="UP000383932">
    <property type="component" value="Unassembled WGS sequence"/>
</dbReference>
<keyword evidence="3" id="KW-1185">Reference proteome</keyword>
<sequence length="1185" mass="136887">MKEIRETYKKVIEKNDDAAFVILGDFNMSSDMLDKQLKPQKTGMSVMRTKGSSLTRFPKFGWCSDLDHFVGNAKAMALMRPPKVRRKYEISDHRPVMAQFRYQPLVEKTPAMHRRLDTKALKVQASTFVNHNKWQVLSEMQVETVEDLSEMTQKMANNLSEITYDLGIKVPVSSGPPSFPRKMKRLLKYKNQVAAKIAEQYAINKTPCEAQLKKLDKLKNKFQKAHKKWTKELKTKNIHQLCEDVRGNEMKRVWTRLKSMMGGQKGSSLPNPVKDKAGKLCVTQEEILRAVTEHYNHLVNGDPGTSQDEEYWKQVQMDRSMGAPKEEITDLNEDITWKDILLAVRHMKRGTAAGNDEFHVEMLKEMLNQECFEQVKVRNGGRALENIDFALKAEDLPREPLTWFGKVMYKIIIKTWELEKCPELWDEVTLCNLFKSGDPELMVNYRGISLISVGLKALISIVTNRLYTSLEKRNFFSKWQSGFRRKEEAVAQFISIAEVIRRRGINNQTTFGVFIDFKKAFDKVHHEALYRLLDHIGVRGKALNFIKALYRNAKIKVRSGGLLSDPFGMARGNRQGCPMSPILFDIFVNFLLDETNPLGVGNLIDDWCRGGQFADDLVALCGSIEQVQSFLTKLKEWCDKWGMEIGPQKSGVMMFGGSEALRAKYNETTFTAGDDEIPKVKEYKYLGIIMHEDMTDPRISGGSEEQHAKTCARRGLKKLWTMRPLLKDKDLPLNIKADLIKTFIVSSMTYGAEWLGYKANNAEHQQRILNKAMKIAMGVSSNSSLHEAFTLSYELGIPQMEVIQNGLRTRLHEKLKDGEIKTFLKSQFDDMPTMRKWTWVSTNTRWRSKFGEKPEEIPLWHYRTHTYESHVRSNNYRWPLIDKIMVIDREGSSIGMNEQDKEWMINEFLQPKSREETILQNELQVIERGSKRWPERSLQMDQVKEATLYRKMSTNKSQAWEHYNMWNLGATRGYIRTAVAYPGMNKGVSWLARIRTRGYPRVDQHWNKLKVEGKTPHFEKDKCPMCKGSIEPGLEWVHILVKCNNPKVIEKRNDFLREPMEYIERELEKTHIVCSEEPKRTRPNEFGEVGLSMAIAVLLIGGTINDWFESHYHLGFGQLDHGVRGLRTYGFVYVAAFLREVMPLYTDALYGGKKSEYKSVEVLIDTEEGDLPVDPIERICLDDQV</sequence>
<dbReference type="PANTHER" id="PTHR47027:SF20">
    <property type="entry name" value="REVERSE TRANSCRIPTASE-LIKE PROTEIN WITH RNA-DIRECTED DNA POLYMERASE DOMAIN"/>
    <property type="match status" value="1"/>
</dbReference>
<dbReference type="CDD" id="cd01650">
    <property type="entry name" value="RT_nLTR_like"/>
    <property type="match status" value="1"/>
</dbReference>
<feature type="domain" description="Reverse transcriptase" evidence="1">
    <location>
        <begin position="414"/>
        <end position="690"/>
    </location>
</feature>
<reference evidence="2 3" key="1">
    <citation type="journal article" date="2019" name="Fungal Biol. Biotechnol.">
        <title>Draft genome sequence of fastidious pathogen Ceratobasidium theobromae, which causes vascular-streak dieback in Theobroma cacao.</title>
        <authorList>
            <person name="Ali S.S."/>
            <person name="Asman A."/>
            <person name="Shao J."/>
            <person name="Firmansyah A.P."/>
            <person name="Susilo A.W."/>
            <person name="Rosmana A."/>
            <person name="McMahon P."/>
            <person name="Junaid M."/>
            <person name="Guest D."/>
            <person name="Kheng T.Y."/>
            <person name="Meinhardt L.W."/>
            <person name="Bailey B.A."/>
        </authorList>
    </citation>
    <scope>NUCLEOTIDE SEQUENCE [LARGE SCALE GENOMIC DNA]</scope>
    <source>
        <strain evidence="2 3">CT2</strain>
    </source>
</reference>
<proteinExistence type="predicted"/>
<name>A0A5N5Q8K6_9AGAM</name>
<dbReference type="AlphaFoldDB" id="A0A5N5Q8K6"/>
<accession>A0A5N5Q8K6</accession>
<dbReference type="EMBL" id="SSOP01000562">
    <property type="protein sequence ID" value="KAB5588120.1"/>
    <property type="molecule type" value="Genomic_DNA"/>
</dbReference>
<dbReference type="PANTHER" id="PTHR47027">
    <property type="entry name" value="REVERSE TRANSCRIPTASE DOMAIN-CONTAINING PROTEIN"/>
    <property type="match status" value="1"/>
</dbReference>
<dbReference type="SUPFAM" id="SSF56219">
    <property type="entry name" value="DNase I-like"/>
    <property type="match status" value="1"/>
</dbReference>
<dbReference type="Gene3D" id="3.60.10.10">
    <property type="entry name" value="Endonuclease/exonuclease/phosphatase"/>
    <property type="match status" value="1"/>
</dbReference>
<gene>
    <name evidence="2" type="ORF">CTheo_8438</name>
</gene>
<comment type="caution">
    <text evidence="2">The sequence shown here is derived from an EMBL/GenBank/DDBJ whole genome shotgun (WGS) entry which is preliminary data.</text>
</comment>
<evidence type="ECO:0000259" key="1">
    <source>
        <dbReference type="PROSITE" id="PS50878"/>
    </source>
</evidence>
<dbReference type="InterPro" id="IPR043502">
    <property type="entry name" value="DNA/RNA_pol_sf"/>
</dbReference>
<dbReference type="PROSITE" id="PS50878">
    <property type="entry name" value="RT_POL"/>
    <property type="match status" value="1"/>
</dbReference>
<dbReference type="OrthoDB" id="2742885at2759"/>
<dbReference type="Pfam" id="PF00078">
    <property type="entry name" value="RVT_1"/>
    <property type="match status" value="1"/>
</dbReference>
<keyword evidence="2" id="KW-0695">RNA-directed DNA polymerase</keyword>
<keyword evidence="2" id="KW-0548">Nucleotidyltransferase</keyword>
<dbReference type="InterPro" id="IPR000477">
    <property type="entry name" value="RT_dom"/>
</dbReference>
<dbReference type="InterPro" id="IPR036691">
    <property type="entry name" value="Endo/exonu/phosph_ase_sf"/>
</dbReference>
<keyword evidence="2" id="KW-0808">Transferase</keyword>
<organism evidence="2 3">
    <name type="scientific">Ceratobasidium theobromae</name>
    <dbReference type="NCBI Taxonomy" id="1582974"/>
    <lineage>
        <taxon>Eukaryota</taxon>
        <taxon>Fungi</taxon>
        <taxon>Dikarya</taxon>
        <taxon>Basidiomycota</taxon>
        <taxon>Agaricomycotina</taxon>
        <taxon>Agaricomycetes</taxon>
        <taxon>Cantharellales</taxon>
        <taxon>Ceratobasidiaceae</taxon>
        <taxon>Ceratobasidium</taxon>
    </lineage>
</organism>
<protein>
    <submittedName>
        <fullName evidence="2">Reverse transcriptase</fullName>
    </submittedName>
</protein>
<evidence type="ECO:0000313" key="3">
    <source>
        <dbReference type="Proteomes" id="UP000383932"/>
    </source>
</evidence>
<dbReference type="SUPFAM" id="SSF56672">
    <property type="entry name" value="DNA/RNA polymerases"/>
    <property type="match status" value="1"/>
</dbReference>
<dbReference type="GO" id="GO:0003964">
    <property type="term" value="F:RNA-directed DNA polymerase activity"/>
    <property type="evidence" value="ECO:0007669"/>
    <property type="project" value="UniProtKB-KW"/>
</dbReference>